<protein>
    <submittedName>
        <fullName evidence="1">Uncharacterized protein</fullName>
    </submittedName>
</protein>
<evidence type="ECO:0000313" key="1">
    <source>
        <dbReference type="EMBL" id="KAJ3498023.1"/>
    </source>
</evidence>
<name>A0ACC1R5G3_9HYPO</name>
<gene>
    <name evidence="1" type="ORF">NLG97_g1451</name>
</gene>
<accession>A0ACC1R5G3</accession>
<keyword evidence="2" id="KW-1185">Reference proteome</keyword>
<evidence type="ECO:0000313" key="2">
    <source>
        <dbReference type="Proteomes" id="UP001148737"/>
    </source>
</evidence>
<dbReference type="EMBL" id="JANAKD010000076">
    <property type="protein sequence ID" value="KAJ3498023.1"/>
    <property type="molecule type" value="Genomic_DNA"/>
</dbReference>
<sequence>MGVPLTYTRPKHVDAQSLASVAESKTGDSVHSDTSGYSANGIPESLAFDNIINGGTCPPMTVRDFMNYLIYIEHSAENLQFFLWYKDFVKRFGAADTTDLRLSPEWTQAMEDEVVARLRKDNAEKLRPDNAAAANLAAGCPGAAAGQEFERANVLT</sequence>
<proteinExistence type="predicted"/>
<comment type="caution">
    <text evidence="1">The sequence shown here is derived from an EMBL/GenBank/DDBJ whole genome shotgun (WGS) entry which is preliminary data.</text>
</comment>
<reference evidence="1" key="1">
    <citation type="submission" date="2022-07" db="EMBL/GenBank/DDBJ databases">
        <title>Genome Sequence of Lecanicillium saksenae.</title>
        <authorList>
            <person name="Buettner E."/>
        </authorList>
    </citation>
    <scope>NUCLEOTIDE SEQUENCE</scope>
    <source>
        <strain evidence="1">VT-O1</strain>
    </source>
</reference>
<dbReference type="Proteomes" id="UP001148737">
    <property type="component" value="Unassembled WGS sequence"/>
</dbReference>
<organism evidence="1 2">
    <name type="scientific">Lecanicillium saksenae</name>
    <dbReference type="NCBI Taxonomy" id="468837"/>
    <lineage>
        <taxon>Eukaryota</taxon>
        <taxon>Fungi</taxon>
        <taxon>Dikarya</taxon>
        <taxon>Ascomycota</taxon>
        <taxon>Pezizomycotina</taxon>
        <taxon>Sordariomycetes</taxon>
        <taxon>Hypocreomycetidae</taxon>
        <taxon>Hypocreales</taxon>
        <taxon>Cordycipitaceae</taxon>
        <taxon>Lecanicillium</taxon>
    </lineage>
</organism>